<keyword evidence="2" id="KW-1133">Transmembrane helix</keyword>
<name>A0A286JZU0_PSESF</name>
<dbReference type="EMBL" id="KU950310">
    <property type="protein sequence ID" value="AMW88314.1"/>
    <property type="molecule type" value="Genomic_DNA"/>
</dbReference>
<dbReference type="AlphaFoldDB" id="A0A286JZU0"/>
<sequence>MSKRPGVSLSRQLGPRKGAGFGRSLRHWYQKSSIVGIIGYCLGGSLLGFIS</sequence>
<feature type="region of interest" description="Disordered" evidence="1">
    <location>
        <begin position="1"/>
        <end position="20"/>
    </location>
</feature>
<evidence type="ECO:0000313" key="3">
    <source>
        <dbReference type="EMBL" id="AMW88314.1"/>
    </source>
</evidence>
<geneLocation type="plasmid" evidence="3">
    <name>pMG2_SR198</name>
</geneLocation>
<reference evidence="3" key="1">
    <citation type="submission" date="2016-03" db="EMBL/GenBank/DDBJ databases">
        <title>The evolution of Pseudomonas syringe pv. actinidiae in New Zealand.</title>
        <authorList>
            <person name="Butler M.I."/>
            <person name="Taiaroa G."/>
            <person name="Stockwell P."/>
            <person name="Lamont I."/>
            <person name="Poulter R."/>
        </authorList>
    </citation>
    <scope>NUCLEOTIDE SEQUENCE</scope>
    <source>
        <strain evidence="3">SR198</strain>
        <plasmid evidence="3">pMG2_SR198</plasmid>
    </source>
</reference>
<organism evidence="3">
    <name type="scientific">Pseudomonas syringae pv. actinidiae</name>
    <dbReference type="NCBI Taxonomy" id="103796"/>
    <lineage>
        <taxon>Bacteria</taxon>
        <taxon>Pseudomonadati</taxon>
        <taxon>Pseudomonadota</taxon>
        <taxon>Gammaproteobacteria</taxon>
        <taxon>Pseudomonadales</taxon>
        <taxon>Pseudomonadaceae</taxon>
        <taxon>Pseudomonas</taxon>
        <taxon>Pseudomonas syringae</taxon>
    </lineage>
</organism>
<keyword evidence="2" id="KW-0812">Transmembrane</keyword>
<evidence type="ECO:0000256" key="1">
    <source>
        <dbReference type="SAM" id="MobiDB-lite"/>
    </source>
</evidence>
<feature type="transmembrane region" description="Helical" evidence="2">
    <location>
        <begin position="33"/>
        <end position="50"/>
    </location>
</feature>
<protein>
    <submittedName>
        <fullName evidence="3">Uncharacterized protein</fullName>
    </submittedName>
</protein>
<evidence type="ECO:0000256" key="2">
    <source>
        <dbReference type="SAM" id="Phobius"/>
    </source>
</evidence>
<keyword evidence="3" id="KW-0614">Plasmid</keyword>
<keyword evidence="2" id="KW-0472">Membrane</keyword>
<accession>A0A286JZU0</accession>
<proteinExistence type="predicted"/>